<feature type="domain" description="PPM-type phosphatase" evidence="3">
    <location>
        <begin position="63"/>
        <end position="333"/>
    </location>
</feature>
<evidence type="ECO:0000313" key="5">
    <source>
        <dbReference type="Proteomes" id="UP000283530"/>
    </source>
</evidence>
<reference evidence="4 5" key="1">
    <citation type="journal article" date="2019" name="Nat. Plants">
        <title>Stout camphor tree genome fills gaps in understanding of flowering plant genome evolution.</title>
        <authorList>
            <person name="Chaw S.M."/>
            <person name="Liu Y.C."/>
            <person name="Wu Y.W."/>
            <person name="Wang H.Y."/>
            <person name="Lin C.I."/>
            <person name="Wu C.S."/>
            <person name="Ke H.M."/>
            <person name="Chang L.Y."/>
            <person name="Hsu C.Y."/>
            <person name="Yang H.T."/>
            <person name="Sudianto E."/>
            <person name="Hsu M.H."/>
            <person name="Wu K.P."/>
            <person name="Wang L.N."/>
            <person name="Leebens-Mack J.H."/>
            <person name="Tsai I.J."/>
        </authorList>
    </citation>
    <scope>NUCLEOTIDE SEQUENCE [LARGE SCALE GENOMIC DNA]</scope>
    <source>
        <strain evidence="5">cv. Chaw 1501</strain>
        <tissue evidence="4">Young leaves</tissue>
    </source>
</reference>
<keyword evidence="2" id="KW-0732">Signal</keyword>
<dbReference type="OrthoDB" id="10264738at2759"/>
<dbReference type="InterPro" id="IPR015655">
    <property type="entry name" value="PP2C"/>
</dbReference>
<feature type="region of interest" description="Disordered" evidence="1">
    <location>
        <begin position="312"/>
        <end position="331"/>
    </location>
</feature>
<dbReference type="Gene3D" id="3.60.40.10">
    <property type="entry name" value="PPM-type phosphatase domain"/>
    <property type="match status" value="2"/>
</dbReference>
<feature type="chain" id="PRO_5019450311" evidence="2">
    <location>
        <begin position="17"/>
        <end position="1137"/>
    </location>
</feature>
<feature type="signal peptide" evidence="2">
    <location>
        <begin position="1"/>
        <end position="16"/>
    </location>
</feature>
<dbReference type="GO" id="GO:0016301">
    <property type="term" value="F:kinase activity"/>
    <property type="evidence" value="ECO:0007669"/>
    <property type="project" value="UniProtKB-KW"/>
</dbReference>
<gene>
    <name evidence="4" type="ORF">CKAN_00881700</name>
</gene>
<keyword evidence="4" id="KW-0418">Kinase</keyword>
<dbReference type="GO" id="GO:0004722">
    <property type="term" value="F:protein serine/threonine phosphatase activity"/>
    <property type="evidence" value="ECO:0007669"/>
    <property type="project" value="InterPro"/>
</dbReference>
<dbReference type="PROSITE" id="PS51746">
    <property type="entry name" value="PPM_2"/>
    <property type="match status" value="2"/>
</dbReference>
<name>A0A443NNT0_9MAGN</name>
<keyword evidence="5" id="KW-1185">Reference proteome</keyword>
<proteinExistence type="predicted"/>
<dbReference type="Proteomes" id="UP000283530">
    <property type="component" value="Unassembled WGS sequence"/>
</dbReference>
<comment type="caution">
    <text evidence="4">The sequence shown here is derived from an EMBL/GenBank/DDBJ whole genome shotgun (WGS) entry which is preliminary data.</text>
</comment>
<dbReference type="Pfam" id="PF00481">
    <property type="entry name" value="PP2C"/>
    <property type="match status" value="4"/>
</dbReference>
<evidence type="ECO:0000256" key="1">
    <source>
        <dbReference type="SAM" id="MobiDB-lite"/>
    </source>
</evidence>
<feature type="domain" description="PPM-type phosphatase" evidence="3">
    <location>
        <begin position="327"/>
        <end position="695"/>
    </location>
</feature>
<dbReference type="InterPro" id="IPR001932">
    <property type="entry name" value="PPM-type_phosphatase-like_dom"/>
</dbReference>
<feature type="compositionally biased region" description="Polar residues" evidence="1">
    <location>
        <begin position="322"/>
        <end position="331"/>
    </location>
</feature>
<evidence type="ECO:0000259" key="3">
    <source>
        <dbReference type="PROSITE" id="PS51746"/>
    </source>
</evidence>
<dbReference type="SMART" id="SM00332">
    <property type="entry name" value="PP2Cc"/>
    <property type="match status" value="2"/>
</dbReference>
<dbReference type="SUPFAM" id="SSF81606">
    <property type="entry name" value="PP2C-like"/>
    <property type="match status" value="2"/>
</dbReference>
<dbReference type="InterPro" id="IPR036457">
    <property type="entry name" value="PPM-type-like_dom_sf"/>
</dbReference>
<evidence type="ECO:0000313" key="4">
    <source>
        <dbReference type="EMBL" id="RWR80190.1"/>
    </source>
</evidence>
<dbReference type="CDD" id="cd00143">
    <property type="entry name" value="PP2Cc"/>
    <property type="match status" value="2"/>
</dbReference>
<dbReference type="EMBL" id="QPKB01000003">
    <property type="protein sequence ID" value="RWR80190.1"/>
    <property type="molecule type" value="Genomic_DNA"/>
</dbReference>
<dbReference type="STRING" id="337451.A0A443NNT0"/>
<keyword evidence="4" id="KW-0808">Transferase</keyword>
<dbReference type="AlphaFoldDB" id="A0A443NNT0"/>
<sequence>MLEKCLLALIVILSSGFFSKSWEESSTCIMVYKEGGAPAVFQSPKCPRWTLPTMEDVRRQTPNCQSSMLQGRRAHQEDRTVCALDMRIPFPGQMGVKEVSVGMIAVFDGHNGAEASEMASKLLLEYFFLHIYFLLDGIYSFPFKKSSDRLLHRKQHDEAYKNNLESGSTATIVLIADGQILVANVGDSKALLCSERFLSTQEFKGTLSKLHRRRRRNNAVSLMRENENSKLVTSGRSTYFCVRELTEDHHPDRDDERTRVEAAGGYVIEWGGVPRVNGELALSRAIGDKSSTCIMVYKEEEPQLCSIPKMPSLDSSHHGRRTPSNPNCQSSMLQGRRAHQEDRTVCALDMRIPFPGQMGVKEVSVGMIAVFDGHNGAEASEMASKLLLEYFFLHIYFLLDGIYSFPFKKSSDRLLHRKQHDVIFQGLNLDKDLESHRIKLIYPQIFNGAFHKEILKESLLRTIRDIDATFFKATYKNNLESGSTATIVLIADGQILVANVGDSKALLCSERFLSTQEFKGTLSKLHRRRRRNNAVSLMRENENSKLVTSGRSTYFCVRELTEDHHPDRDDERTRVEAAGGYVIEWGGVPRVNGELALSRAIGDVSFRSYGVIPVPEVTDWQPLTGNDSYLVAATDGVFEKLTTQDICDILWDVHMHGNGKSEFCSTGAQSLADCIVNTAFAKGSMDNIAAVVVPLRSSGVPGTVQNERCDLERVHSSASELPNLIHLKSANDATGSGLIPMEFVQQITAKFNKLLVEGEQNKFGCFYLSESLNENLDYVFLPRTDDEKIGSYDPAQSLAEFHGHPHSGGTLGLYNDQNLCLHFGMDLGGGEGQCINPEGFARFLGLLESVPFYDSDTGFNSSASFGYETPNFRYILKRRFDRGSYGEVWLACHWNCSQNGDALSQMSKSKTSPVSILCLDPHNLSVETNSSRHQCFNDTASDDLFILKRIMVERGTNAYLSGLREKYFGEVFLNASLSLGGLSSASSSKFYQKEAEYDDSDLLKRNESLIREMGNIWNPSDIFMHNSRLLTADHEEGLMHIARYIESFESRLKEIWLVFRNEGLSLSKLIYTTEETKISSDTERDEYANNIQVMHPSQWWHWLRTTEEGKMEMRNLIWQLVCVQHEKSLKVLLYPSF</sequence>
<organism evidence="4 5">
    <name type="scientific">Cinnamomum micranthum f. kanehirae</name>
    <dbReference type="NCBI Taxonomy" id="337451"/>
    <lineage>
        <taxon>Eukaryota</taxon>
        <taxon>Viridiplantae</taxon>
        <taxon>Streptophyta</taxon>
        <taxon>Embryophyta</taxon>
        <taxon>Tracheophyta</taxon>
        <taxon>Spermatophyta</taxon>
        <taxon>Magnoliopsida</taxon>
        <taxon>Magnoliidae</taxon>
        <taxon>Laurales</taxon>
        <taxon>Lauraceae</taxon>
        <taxon>Cinnamomum</taxon>
    </lineage>
</organism>
<evidence type="ECO:0000256" key="2">
    <source>
        <dbReference type="SAM" id="SignalP"/>
    </source>
</evidence>
<dbReference type="PANTHER" id="PTHR47992">
    <property type="entry name" value="PROTEIN PHOSPHATASE"/>
    <property type="match status" value="1"/>
</dbReference>
<accession>A0A443NNT0</accession>
<protein>
    <submittedName>
        <fullName evidence="4">Protein kinase domain-containing protein</fullName>
    </submittedName>
</protein>